<dbReference type="AlphaFoldDB" id="A0A5P1FLN3"/>
<keyword evidence="1" id="KW-0812">Transmembrane</keyword>
<reference evidence="3" key="1">
    <citation type="journal article" date="2017" name="Nat. Commun.">
        <title>The asparagus genome sheds light on the origin and evolution of a young Y chromosome.</title>
        <authorList>
            <person name="Harkess A."/>
            <person name="Zhou J."/>
            <person name="Xu C."/>
            <person name="Bowers J.E."/>
            <person name="Van der Hulst R."/>
            <person name="Ayyampalayam S."/>
            <person name="Mercati F."/>
            <person name="Riccardi P."/>
            <person name="McKain M.R."/>
            <person name="Kakrana A."/>
            <person name="Tang H."/>
            <person name="Ray J."/>
            <person name="Groenendijk J."/>
            <person name="Arikit S."/>
            <person name="Mathioni S.M."/>
            <person name="Nakano M."/>
            <person name="Shan H."/>
            <person name="Telgmann-Rauber A."/>
            <person name="Kanno A."/>
            <person name="Yue Z."/>
            <person name="Chen H."/>
            <person name="Li W."/>
            <person name="Chen Y."/>
            <person name="Xu X."/>
            <person name="Zhang Y."/>
            <person name="Luo S."/>
            <person name="Chen H."/>
            <person name="Gao J."/>
            <person name="Mao Z."/>
            <person name="Pires J.C."/>
            <person name="Luo M."/>
            <person name="Kudrna D."/>
            <person name="Wing R.A."/>
            <person name="Meyers B.C."/>
            <person name="Yi K."/>
            <person name="Kong H."/>
            <person name="Lavrijsen P."/>
            <person name="Sunseri F."/>
            <person name="Falavigna A."/>
            <person name="Ye Y."/>
            <person name="Leebens-Mack J.H."/>
            <person name="Chen G."/>
        </authorList>
    </citation>
    <scope>NUCLEOTIDE SEQUENCE [LARGE SCALE GENOMIC DNA]</scope>
    <source>
        <strain evidence="3">cv. DH0086</strain>
    </source>
</reference>
<evidence type="ECO:0000256" key="1">
    <source>
        <dbReference type="SAM" id="Phobius"/>
    </source>
</evidence>
<proteinExistence type="predicted"/>
<evidence type="ECO:0000313" key="3">
    <source>
        <dbReference type="Proteomes" id="UP000243459"/>
    </source>
</evidence>
<dbReference type="Proteomes" id="UP000243459">
    <property type="component" value="Chromosome 2"/>
</dbReference>
<dbReference type="EMBL" id="CM007382">
    <property type="protein sequence ID" value="ONK77869.1"/>
    <property type="molecule type" value="Genomic_DNA"/>
</dbReference>
<feature type="transmembrane region" description="Helical" evidence="1">
    <location>
        <begin position="21"/>
        <end position="41"/>
    </location>
</feature>
<keyword evidence="1" id="KW-0472">Membrane</keyword>
<name>A0A5P1FLN3_ASPOF</name>
<dbReference type="Gramene" id="ONK77869">
    <property type="protein sequence ID" value="ONK77869"/>
    <property type="gene ID" value="A4U43_C02F11660"/>
</dbReference>
<keyword evidence="1" id="KW-1133">Transmembrane helix</keyword>
<sequence>AERSLCFVLSAMVVFRGRVKLPLMAATSFLVLLLFVVFFSSPGISPRRFDRITEREGETRHKFGRRLLER</sequence>
<evidence type="ECO:0000313" key="2">
    <source>
        <dbReference type="EMBL" id="ONK77869.1"/>
    </source>
</evidence>
<accession>A0A5P1FLN3</accession>
<gene>
    <name evidence="2" type="ORF">A4U43_C02F11660</name>
</gene>
<keyword evidence="3" id="KW-1185">Reference proteome</keyword>
<organism evidence="2 3">
    <name type="scientific">Asparagus officinalis</name>
    <name type="common">Garden asparagus</name>
    <dbReference type="NCBI Taxonomy" id="4686"/>
    <lineage>
        <taxon>Eukaryota</taxon>
        <taxon>Viridiplantae</taxon>
        <taxon>Streptophyta</taxon>
        <taxon>Embryophyta</taxon>
        <taxon>Tracheophyta</taxon>
        <taxon>Spermatophyta</taxon>
        <taxon>Magnoliopsida</taxon>
        <taxon>Liliopsida</taxon>
        <taxon>Asparagales</taxon>
        <taxon>Asparagaceae</taxon>
        <taxon>Asparagoideae</taxon>
        <taxon>Asparagus</taxon>
    </lineage>
</organism>
<feature type="non-terminal residue" evidence="2">
    <location>
        <position position="70"/>
    </location>
</feature>
<protein>
    <submittedName>
        <fullName evidence="2">Uncharacterized protein</fullName>
    </submittedName>
</protein>
<feature type="non-terminal residue" evidence="2">
    <location>
        <position position="1"/>
    </location>
</feature>